<sequence>MAGKRNTKSQARRNSGGDSTAIPGGIWMLVGLGLGIALFLFLPKFLDGRSANDFFRPKPNAEAQPPAIDATSDKTPIAQDGGEEGTATDAAPDKTQEQEYDFYTLLSGEETALSDTEVAARARAEEAARQQAADAADPAETKTPADDAKTPPPAIDAAPIAETKTPPKQDDKADQTASATRDDTRYLLQAGAFQASGDAEALKAKIAFLGLSARVESAQIQGQTVYRVRMGPYGSATELAEAKKKLAGGGLPAMAVKAK</sequence>
<feature type="transmembrane region" description="Helical" evidence="2">
    <location>
        <begin position="21"/>
        <end position="42"/>
    </location>
</feature>
<dbReference type="PROSITE" id="PS51724">
    <property type="entry name" value="SPOR"/>
    <property type="match status" value="1"/>
</dbReference>
<proteinExistence type="predicted"/>
<dbReference type="SUPFAM" id="SSF110997">
    <property type="entry name" value="Sporulation related repeat"/>
    <property type="match status" value="1"/>
</dbReference>
<feature type="compositionally biased region" description="Low complexity" evidence="1">
    <location>
        <begin position="129"/>
        <end position="138"/>
    </location>
</feature>
<keyword evidence="5" id="KW-1185">Reference proteome</keyword>
<keyword evidence="2" id="KW-1133">Transmembrane helix</keyword>
<name>A0ABW2Y9A4_9GAMM</name>
<dbReference type="Gene3D" id="3.30.70.1070">
    <property type="entry name" value="Sporulation related repeat"/>
    <property type="match status" value="1"/>
</dbReference>
<dbReference type="InterPro" id="IPR007730">
    <property type="entry name" value="SPOR-like_dom"/>
</dbReference>
<dbReference type="RefSeq" id="WP_386822717.1">
    <property type="nucleotide sequence ID" value="NZ_JBHTIF010000001.1"/>
</dbReference>
<dbReference type="Proteomes" id="UP001597110">
    <property type="component" value="Unassembled WGS sequence"/>
</dbReference>
<dbReference type="PANTHER" id="PTHR38687:SF1">
    <property type="entry name" value="CELL DIVISION PROTEIN DEDD"/>
    <property type="match status" value="1"/>
</dbReference>
<dbReference type="PANTHER" id="PTHR38687">
    <property type="entry name" value="CELL DIVISION PROTEIN DEDD-RELATED"/>
    <property type="match status" value="1"/>
</dbReference>
<evidence type="ECO:0000256" key="2">
    <source>
        <dbReference type="SAM" id="Phobius"/>
    </source>
</evidence>
<evidence type="ECO:0000259" key="3">
    <source>
        <dbReference type="PROSITE" id="PS51724"/>
    </source>
</evidence>
<evidence type="ECO:0000313" key="4">
    <source>
        <dbReference type="EMBL" id="MFD0725099.1"/>
    </source>
</evidence>
<protein>
    <submittedName>
        <fullName evidence="4">SPOR domain-containing protein</fullName>
    </submittedName>
</protein>
<feature type="compositionally biased region" description="Basic and acidic residues" evidence="1">
    <location>
        <begin position="118"/>
        <end position="128"/>
    </location>
</feature>
<dbReference type="InterPro" id="IPR036680">
    <property type="entry name" value="SPOR-like_sf"/>
</dbReference>
<evidence type="ECO:0000313" key="5">
    <source>
        <dbReference type="Proteomes" id="UP001597110"/>
    </source>
</evidence>
<keyword evidence="2" id="KW-0472">Membrane</keyword>
<dbReference type="InterPro" id="IPR052521">
    <property type="entry name" value="Cell_div_SPOR-domain"/>
</dbReference>
<dbReference type="EMBL" id="JBHTIF010000001">
    <property type="protein sequence ID" value="MFD0725099.1"/>
    <property type="molecule type" value="Genomic_DNA"/>
</dbReference>
<reference evidence="5" key="1">
    <citation type="journal article" date="2019" name="Int. J. Syst. Evol. Microbiol.">
        <title>The Global Catalogue of Microorganisms (GCM) 10K type strain sequencing project: providing services to taxonomists for standard genome sequencing and annotation.</title>
        <authorList>
            <consortium name="The Broad Institute Genomics Platform"/>
            <consortium name="The Broad Institute Genome Sequencing Center for Infectious Disease"/>
            <person name="Wu L."/>
            <person name="Ma J."/>
        </authorList>
    </citation>
    <scope>NUCLEOTIDE SEQUENCE [LARGE SCALE GENOMIC DNA]</scope>
    <source>
        <strain evidence="5">CCUG 55585</strain>
    </source>
</reference>
<feature type="region of interest" description="Disordered" evidence="1">
    <location>
        <begin position="56"/>
        <end position="95"/>
    </location>
</feature>
<keyword evidence="2" id="KW-0812">Transmembrane</keyword>
<accession>A0ABW2Y9A4</accession>
<feature type="domain" description="SPOR" evidence="3">
    <location>
        <begin position="180"/>
        <end position="258"/>
    </location>
</feature>
<comment type="caution">
    <text evidence="4">The sequence shown here is derived from an EMBL/GenBank/DDBJ whole genome shotgun (WGS) entry which is preliminary data.</text>
</comment>
<evidence type="ECO:0000256" key="1">
    <source>
        <dbReference type="SAM" id="MobiDB-lite"/>
    </source>
</evidence>
<feature type="region of interest" description="Disordered" evidence="1">
    <location>
        <begin position="114"/>
        <end position="181"/>
    </location>
</feature>
<dbReference type="Pfam" id="PF05036">
    <property type="entry name" value="SPOR"/>
    <property type="match status" value="1"/>
</dbReference>
<feature type="compositionally biased region" description="Basic and acidic residues" evidence="1">
    <location>
        <begin position="165"/>
        <end position="181"/>
    </location>
</feature>
<organism evidence="4 5">
    <name type="scientific">Lysobacter brunescens</name>
    <dbReference type="NCBI Taxonomy" id="262323"/>
    <lineage>
        <taxon>Bacteria</taxon>
        <taxon>Pseudomonadati</taxon>
        <taxon>Pseudomonadota</taxon>
        <taxon>Gammaproteobacteria</taxon>
        <taxon>Lysobacterales</taxon>
        <taxon>Lysobacteraceae</taxon>
        <taxon>Lysobacter</taxon>
    </lineage>
</organism>
<feature type="compositionally biased region" description="Basic and acidic residues" evidence="1">
    <location>
        <begin position="139"/>
        <end position="149"/>
    </location>
</feature>
<gene>
    <name evidence="4" type="ORF">ACFQ0E_05735</name>
</gene>